<dbReference type="CDD" id="cd07989">
    <property type="entry name" value="LPLAT_AGPAT-like"/>
    <property type="match status" value="1"/>
</dbReference>
<evidence type="ECO:0000256" key="5">
    <source>
        <dbReference type="ARBA" id="ARBA00013211"/>
    </source>
</evidence>
<proteinExistence type="inferred from homology"/>
<dbReference type="OrthoDB" id="9803035at2"/>
<evidence type="ECO:0000313" key="15">
    <source>
        <dbReference type="Proteomes" id="UP000053937"/>
    </source>
</evidence>
<protein>
    <recommendedName>
        <fullName evidence="6 11">1-acyl-sn-glycerol-3-phosphate acyltransferase</fullName>
        <ecNumber evidence="5 11">2.3.1.51</ecNumber>
    </recommendedName>
</protein>
<keyword evidence="8 11" id="KW-0808">Transferase</keyword>
<comment type="similarity">
    <text evidence="4 11">Belongs to the 1-acyl-sn-glycerol-3-phosphate acyltransferase family.</text>
</comment>
<dbReference type="EMBL" id="LMBR01000166">
    <property type="protein sequence ID" value="KUL25161.1"/>
    <property type="molecule type" value="Genomic_DNA"/>
</dbReference>
<evidence type="ECO:0000259" key="13">
    <source>
        <dbReference type="SMART" id="SM00563"/>
    </source>
</evidence>
<dbReference type="NCBIfam" id="TIGR00530">
    <property type="entry name" value="AGP_acyltrn"/>
    <property type="match status" value="1"/>
</dbReference>
<keyword evidence="12" id="KW-0472">Membrane</keyword>
<dbReference type="GO" id="GO:0006654">
    <property type="term" value="P:phosphatidic acid biosynthetic process"/>
    <property type="evidence" value="ECO:0007669"/>
    <property type="project" value="TreeGrafter"/>
</dbReference>
<keyword evidence="10 11" id="KW-0012">Acyltransferase</keyword>
<evidence type="ECO:0000256" key="12">
    <source>
        <dbReference type="SAM" id="Phobius"/>
    </source>
</evidence>
<evidence type="ECO:0000256" key="6">
    <source>
        <dbReference type="ARBA" id="ARBA00016139"/>
    </source>
</evidence>
<comment type="pathway">
    <text evidence="3">Lipid metabolism.</text>
</comment>
<evidence type="ECO:0000256" key="3">
    <source>
        <dbReference type="ARBA" id="ARBA00005189"/>
    </source>
</evidence>
<comment type="pathway">
    <text evidence="2">Phospholipid metabolism; CDP-diacylglycerol biosynthesis; CDP-diacylglycerol from sn-glycerol 3-phosphate: step 2/3.</text>
</comment>
<evidence type="ECO:0000313" key="14">
    <source>
        <dbReference type="EMBL" id="KUL25161.1"/>
    </source>
</evidence>
<comment type="domain">
    <text evidence="11">The HXXXXD motif is essential for acyltransferase activity and may constitute the binding site for the phosphate moiety of the glycerol-3-phosphate.</text>
</comment>
<dbReference type="EC" id="2.3.1.51" evidence="5 11"/>
<keyword evidence="7 11" id="KW-0444">Lipid biosynthesis</keyword>
<dbReference type="RefSeq" id="WP_059139188.1">
    <property type="nucleotide sequence ID" value="NZ_LMBR01000166.1"/>
</dbReference>
<evidence type="ECO:0000256" key="1">
    <source>
        <dbReference type="ARBA" id="ARBA00001141"/>
    </source>
</evidence>
<evidence type="ECO:0000256" key="10">
    <source>
        <dbReference type="ARBA" id="ARBA00023315"/>
    </source>
</evidence>
<keyword evidence="11" id="KW-1208">Phospholipid metabolism</keyword>
<dbReference type="SUPFAM" id="SSF69593">
    <property type="entry name" value="Glycerol-3-phosphate (1)-acyltransferase"/>
    <property type="match status" value="1"/>
</dbReference>
<keyword evidence="9 11" id="KW-0443">Lipid metabolism</keyword>
<evidence type="ECO:0000256" key="11">
    <source>
        <dbReference type="RuleBase" id="RU361267"/>
    </source>
</evidence>
<evidence type="ECO:0000256" key="4">
    <source>
        <dbReference type="ARBA" id="ARBA00008655"/>
    </source>
</evidence>
<keyword evidence="12" id="KW-0812">Transmembrane</keyword>
<dbReference type="InterPro" id="IPR004552">
    <property type="entry name" value="AGP_acyltrans"/>
</dbReference>
<dbReference type="PANTHER" id="PTHR10434:SF64">
    <property type="entry name" value="1-ACYL-SN-GLYCEROL-3-PHOSPHATE ACYLTRANSFERASE-RELATED"/>
    <property type="match status" value="1"/>
</dbReference>
<feature type="domain" description="Phospholipid/glycerol acyltransferase" evidence="13">
    <location>
        <begin position="69"/>
        <end position="183"/>
    </location>
</feature>
<comment type="catalytic activity">
    <reaction evidence="1 11">
        <text>a 1-acyl-sn-glycero-3-phosphate + an acyl-CoA = a 1,2-diacyl-sn-glycero-3-phosphate + CoA</text>
        <dbReference type="Rhea" id="RHEA:19709"/>
        <dbReference type="ChEBI" id="CHEBI:57287"/>
        <dbReference type="ChEBI" id="CHEBI:57970"/>
        <dbReference type="ChEBI" id="CHEBI:58342"/>
        <dbReference type="ChEBI" id="CHEBI:58608"/>
        <dbReference type="EC" id="2.3.1.51"/>
    </reaction>
</comment>
<keyword evidence="15" id="KW-1185">Reference proteome</keyword>
<keyword evidence="12" id="KW-1133">Transmembrane helix</keyword>
<dbReference type="Pfam" id="PF01553">
    <property type="entry name" value="Acyltransferase"/>
    <property type="match status" value="1"/>
</dbReference>
<feature type="transmembrane region" description="Helical" evidence="12">
    <location>
        <begin position="7"/>
        <end position="29"/>
    </location>
</feature>
<keyword evidence="11" id="KW-0594">Phospholipid biosynthesis</keyword>
<evidence type="ECO:0000256" key="9">
    <source>
        <dbReference type="ARBA" id="ARBA00023098"/>
    </source>
</evidence>
<evidence type="ECO:0000256" key="7">
    <source>
        <dbReference type="ARBA" id="ARBA00022516"/>
    </source>
</evidence>
<dbReference type="AlphaFoldDB" id="A0A101JEG6"/>
<comment type="caution">
    <text evidence="14">The sequence shown here is derived from an EMBL/GenBank/DDBJ whole genome shotgun (WGS) entry which is preliminary data.</text>
</comment>
<dbReference type="InterPro" id="IPR002123">
    <property type="entry name" value="Plipid/glycerol_acylTrfase"/>
</dbReference>
<sequence length="238" mass="26424">MNLRSLLFFLILIPVMFIGMSIALIVSLFEQSGDFFARIASWWGRFSAALFGIAIEVTGRDNYRTDRNYLVISNHAGMADIPLLLGAMKLNLRFVAKEELGKIPVFGWTLKRSGYVMIKRGQNREALKSLLKVADVLKSGKSVHIFPEGTRSETGKLLPFKRGAFLVAQKGGVPLLPVTIIGSNLITPKKSLRINKGNVKMVIGKPLDPSQFSNVEALMEASRREIENNLRQYGGSQN</sequence>
<dbReference type="Proteomes" id="UP000053937">
    <property type="component" value="Unassembled WGS sequence"/>
</dbReference>
<accession>A0A101JEG6</accession>
<dbReference type="GO" id="GO:0003841">
    <property type="term" value="F:1-acylglycerol-3-phosphate O-acyltransferase activity"/>
    <property type="evidence" value="ECO:0007669"/>
    <property type="project" value="UniProtKB-UniRule"/>
</dbReference>
<dbReference type="SMART" id="SM00563">
    <property type="entry name" value="PlsC"/>
    <property type="match status" value="1"/>
</dbReference>
<evidence type="ECO:0000256" key="8">
    <source>
        <dbReference type="ARBA" id="ARBA00022679"/>
    </source>
</evidence>
<evidence type="ECO:0000256" key="2">
    <source>
        <dbReference type="ARBA" id="ARBA00004728"/>
    </source>
</evidence>
<dbReference type="PANTHER" id="PTHR10434">
    <property type="entry name" value="1-ACYL-SN-GLYCEROL-3-PHOSPHATE ACYLTRANSFERASE"/>
    <property type="match status" value="1"/>
</dbReference>
<gene>
    <name evidence="14" type="ORF">ASB62_06780</name>
</gene>
<dbReference type="GO" id="GO:0016020">
    <property type="term" value="C:membrane"/>
    <property type="evidence" value="ECO:0007669"/>
    <property type="project" value="InterPro"/>
</dbReference>
<organism evidence="14 15">
    <name type="scientific">Chlorobium limicola</name>
    <dbReference type="NCBI Taxonomy" id="1092"/>
    <lineage>
        <taxon>Bacteria</taxon>
        <taxon>Pseudomonadati</taxon>
        <taxon>Chlorobiota</taxon>
        <taxon>Chlorobiia</taxon>
        <taxon>Chlorobiales</taxon>
        <taxon>Chlorobiaceae</taxon>
        <taxon>Chlorobium/Pelodictyon group</taxon>
        <taxon>Chlorobium</taxon>
    </lineage>
</organism>
<reference evidence="14 15" key="1">
    <citation type="submission" date="2015-10" db="EMBL/GenBank/DDBJ databases">
        <title>Draft Genome Sequence of Chlorobium limicola strain Frasassi Growing under Artificial Lighting in the Frasassi Cave System.</title>
        <authorList>
            <person name="Mansor M."/>
            <person name="Macalady J."/>
        </authorList>
    </citation>
    <scope>NUCLEOTIDE SEQUENCE [LARGE SCALE GENOMIC DNA]</scope>
    <source>
        <strain evidence="14 15">Frasassi</strain>
    </source>
</reference>
<name>A0A101JEG6_CHLLI</name>